<dbReference type="InterPro" id="IPR004254">
    <property type="entry name" value="AdipoR/HlyIII-related"/>
</dbReference>
<evidence type="ECO:0000256" key="2">
    <source>
        <dbReference type="ARBA" id="ARBA00022692"/>
    </source>
</evidence>
<evidence type="ECO:0000256" key="4">
    <source>
        <dbReference type="ARBA" id="ARBA00023136"/>
    </source>
</evidence>
<accession>A0ABR0SVD5</accession>
<feature type="transmembrane region" description="Helical" evidence="6">
    <location>
        <begin position="195"/>
        <end position="217"/>
    </location>
</feature>
<organism evidence="7 8">
    <name type="scientific">Cladobotryum mycophilum</name>
    <dbReference type="NCBI Taxonomy" id="491253"/>
    <lineage>
        <taxon>Eukaryota</taxon>
        <taxon>Fungi</taxon>
        <taxon>Dikarya</taxon>
        <taxon>Ascomycota</taxon>
        <taxon>Pezizomycotina</taxon>
        <taxon>Sordariomycetes</taxon>
        <taxon>Hypocreomycetidae</taxon>
        <taxon>Hypocreales</taxon>
        <taxon>Hypocreaceae</taxon>
        <taxon>Cladobotryum</taxon>
    </lineage>
</organism>
<keyword evidence="2 6" id="KW-0812">Transmembrane</keyword>
<reference evidence="7 8" key="1">
    <citation type="submission" date="2024-01" db="EMBL/GenBank/DDBJ databases">
        <title>Complete genome of Cladobotryum mycophilum ATHUM6906.</title>
        <authorList>
            <person name="Christinaki A.C."/>
            <person name="Myridakis A.I."/>
            <person name="Kouvelis V.N."/>
        </authorList>
    </citation>
    <scope>NUCLEOTIDE SEQUENCE [LARGE SCALE GENOMIC DNA]</scope>
    <source>
        <strain evidence="7 8">ATHUM6906</strain>
    </source>
</reference>
<evidence type="ECO:0000256" key="1">
    <source>
        <dbReference type="ARBA" id="ARBA00004141"/>
    </source>
</evidence>
<feature type="transmembrane region" description="Helical" evidence="6">
    <location>
        <begin position="237"/>
        <end position="257"/>
    </location>
</feature>
<name>A0ABR0SVD5_9HYPO</name>
<evidence type="ECO:0000313" key="8">
    <source>
        <dbReference type="Proteomes" id="UP001338125"/>
    </source>
</evidence>
<dbReference type="PANTHER" id="PTHR20855:SF97">
    <property type="entry name" value="ADIPOR-LIKE RECEPTOR IZH3-RELATED"/>
    <property type="match status" value="1"/>
</dbReference>
<proteinExistence type="predicted"/>
<dbReference type="PANTHER" id="PTHR20855">
    <property type="entry name" value="ADIPOR/PROGESTIN RECEPTOR-RELATED"/>
    <property type="match status" value="1"/>
</dbReference>
<evidence type="ECO:0000256" key="6">
    <source>
        <dbReference type="SAM" id="Phobius"/>
    </source>
</evidence>
<comment type="subcellular location">
    <subcellularLocation>
        <location evidence="1">Membrane</location>
        <topology evidence="1">Multi-pass membrane protein</topology>
    </subcellularLocation>
</comment>
<gene>
    <name evidence="7" type="ORF">PT974_04530</name>
</gene>
<feature type="transmembrane region" description="Helical" evidence="6">
    <location>
        <begin position="93"/>
        <end position="114"/>
    </location>
</feature>
<comment type="caution">
    <text evidence="7">The sequence shown here is derived from an EMBL/GenBank/DDBJ whole genome shotgun (WGS) entry which is preliminary data.</text>
</comment>
<dbReference type="Pfam" id="PF03006">
    <property type="entry name" value="HlyIII"/>
    <property type="match status" value="1"/>
</dbReference>
<keyword evidence="8" id="KW-1185">Reference proteome</keyword>
<evidence type="ECO:0000256" key="5">
    <source>
        <dbReference type="SAM" id="MobiDB-lite"/>
    </source>
</evidence>
<feature type="region of interest" description="Disordered" evidence="5">
    <location>
        <begin position="1"/>
        <end position="24"/>
    </location>
</feature>
<evidence type="ECO:0000313" key="7">
    <source>
        <dbReference type="EMBL" id="KAK5996103.1"/>
    </source>
</evidence>
<feature type="transmembrane region" description="Helical" evidence="6">
    <location>
        <begin position="168"/>
        <end position="188"/>
    </location>
</feature>
<feature type="transmembrane region" description="Helical" evidence="6">
    <location>
        <begin position="269"/>
        <end position="290"/>
    </location>
</feature>
<evidence type="ECO:0000256" key="3">
    <source>
        <dbReference type="ARBA" id="ARBA00022989"/>
    </source>
</evidence>
<sequence length="339" mass="38564">MSMAQPPKRQLQTTASQRHSDPPVDIDIDSKDFHKAVNLALKVSEANGGWLTYEEIPSPWRNNHFIRRGYRFTPSLIKTALSLFYLSNETINIWTHLIPVFLVLRYPLCIIPVFETFRDGGLGRSLDAYVALTYFVTGAASMICSSAWHSARCSSRVRLMSSFVSVDIMSISLILTAFNILFLHVAFYQQPYIRGGYIMSSLVWLIAGLLLPWTNAFRPANIAPWKIVPTTWPLARSWNRVLFFSGLGAQGIVLPALHSLRLNGWEQTAEIYDFVWPVSVPIFVGALVYATKFPERLWPGRFDFIGCSHNIWHVMTAITCLNGCRVMHDMFEVAWRRAS</sequence>
<protein>
    <submittedName>
        <fullName evidence="7">C30D11.11-like protein</fullName>
    </submittedName>
</protein>
<dbReference type="EMBL" id="JAVFKD010000004">
    <property type="protein sequence ID" value="KAK5996103.1"/>
    <property type="molecule type" value="Genomic_DNA"/>
</dbReference>
<keyword evidence="4 6" id="KW-0472">Membrane</keyword>
<dbReference type="Proteomes" id="UP001338125">
    <property type="component" value="Unassembled WGS sequence"/>
</dbReference>
<keyword evidence="3 6" id="KW-1133">Transmembrane helix</keyword>
<feature type="transmembrane region" description="Helical" evidence="6">
    <location>
        <begin position="126"/>
        <end position="148"/>
    </location>
</feature>